<dbReference type="PANTHER" id="PTHR35670:SF1">
    <property type="entry name" value="TRANSMEMBRANE PROTEIN 81"/>
    <property type="match status" value="1"/>
</dbReference>
<evidence type="ECO:0000256" key="7">
    <source>
        <dbReference type="ARBA" id="ARBA00023157"/>
    </source>
</evidence>
<evidence type="ECO:0000256" key="10">
    <source>
        <dbReference type="ARBA" id="ARBA00050022"/>
    </source>
</evidence>
<dbReference type="SUPFAM" id="SSF48726">
    <property type="entry name" value="Immunoglobulin"/>
    <property type="match status" value="1"/>
</dbReference>
<dbReference type="Gene3D" id="2.60.40.10">
    <property type="entry name" value="Immunoglobulins"/>
    <property type="match status" value="1"/>
</dbReference>
<keyword evidence="5" id="KW-1133">Transmembrane helix</keyword>
<evidence type="ECO:0000256" key="4">
    <source>
        <dbReference type="ARBA" id="ARBA00022729"/>
    </source>
</evidence>
<feature type="domain" description="Ig-like" evidence="12">
    <location>
        <begin position="72"/>
        <end position="162"/>
    </location>
</feature>
<evidence type="ECO:0000256" key="8">
    <source>
        <dbReference type="ARBA" id="ARBA00023319"/>
    </source>
</evidence>
<dbReference type="CDD" id="cd00096">
    <property type="entry name" value="Ig"/>
    <property type="match status" value="1"/>
</dbReference>
<evidence type="ECO:0000256" key="5">
    <source>
        <dbReference type="ARBA" id="ARBA00022989"/>
    </source>
</evidence>
<dbReference type="InterPro" id="IPR003599">
    <property type="entry name" value="Ig_sub"/>
</dbReference>
<evidence type="ECO:0000256" key="2">
    <source>
        <dbReference type="ARBA" id="ARBA00022475"/>
    </source>
</evidence>
<organism evidence="13">
    <name type="scientific">Xenopus tropicalis</name>
    <name type="common">Western clawed frog</name>
    <name type="synonym">Silurana tropicalis</name>
    <dbReference type="NCBI Taxonomy" id="8364"/>
    <lineage>
        <taxon>Eukaryota</taxon>
        <taxon>Metazoa</taxon>
        <taxon>Chordata</taxon>
        <taxon>Craniata</taxon>
        <taxon>Vertebrata</taxon>
        <taxon>Euteleostomi</taxon>
        <taxon>Amphibia</taxon>
        <taxon>Batrachia</taxon>
        <taxon>Anura</taxon>
        <taxon>Pipoidea</taxon>
        <taxon>Pipidae</taxon>
        <taxon>Xenopodinae</taxon>
        <taxon>Xenopus</taxon>
        <taxon>Silurana</taxon>
    </lineage>
</organism>
<dbReference type="GeneTree" id="ENSGT01000000221345"/>
<evidence type="ECO:0000256" key="9">
    <source>
        <dbReference type="ARBA" id="ARBA00049937"/>
    </source>
</evidence>
<protein>
    <recommendedName>
        <fullName evidence="10">Transmembrane protein 81</fullName>
    </recommendedName>
</protein>
<evidence type="ECO:0000256" key="6">
    <source>
        <dbReference type="ARBA" id="ARBA00023136"/>
    </source>
</evidence>
<dbReference type="InterPro" id="IPR000884">
    <property type="entry name" value="TSP1_rpt"/>
</dbReference>
<dbReference type="Ensembl" id="ENSXETT00000104074">
    <property type="protein sequence ID" value="ENSXETP00000086704"/>
    <property type="gene ID" value="ENSXETG00000035750"/>
</dbReference>
<dbReference type="Pfam" id="PF00090">
    <property type="entry name" value="TSP_1"/>
    <property type="match status" value="1"/>
</dbReference>
<dbReference type="PROSITE" id="PS50835">
    <property type="entry name" value="IG_LIKE"/>
    <property type="match status" value="1"/>
</dbReference>
<evidence type="ECO:0000313" key="13">
    <source>
        <dbReference type="Ensembl" id="ENSXETP00000086704"/>
    </source>
</evidence>
<dbReference type="AlphaFoldDB" id="A0A6I8RPG2"/>
<reference evidence="13" key="1">
    <citation type="journal article" date="2010" name="Science">
        <title>The genome of the Western clawed frog Xenopus tropicalis.</title>
        <authorList>
            <person name="Hellsten U."/>
            <person name="Harland R.M."/>
            <person name="Gilchrist M.J."/>
            <person name="Hendrix D."/>
            <person name="Jurka J."/>
            <person name="Kapitonov V."/>
            <person name="Ovcharenko I."/>
            <person name="Putnam N.H."/>
            <person name="Shu S."/>
            <person name="Taher L."/>
            <person name="Blitz I.L."/>
            <person name="Blumberg B."/>
            <person name="Dichmann D.S."/>
            <person name="Dubchak I."/>
            <person name="Amaya E."/>
            <person name="Detter J.C."/>
            <person name="Fletcher R."/>
            <person name="Gerhard D.S."/>
            <person name="Goodstein D."/>
            <person name="Graves T."/>
            <person name="Grigoriev I.V."/>
            <person name="Grimwood J."/>
            <person name="Kawashima T."/>
            <person name="Lindquist E."/>
            <person name="Lucas S.M."/>
            <person name="Mead P.E."/>
            <person name="Mitros T."/>
            <person name="Ogino H."/>
            <person name="Ohta Y."/>
            <person name="Poliakov A.V."/>
            <person name="Pollet N."/>
            <person name="Robert J."/>
            <person name="Salamov A."/>
            <person name="Sater A.K."/>
            <person name="Schmutz J."/>
            <person name="Terry A."/>
            <person name="Vize P.D."/>
            <person name="Warren W.C."/>
            <person name="Wells D."/>
            <person name="Wills A."/>
            <person name="Wilson R.K."/>
            <person name="Zimmerman L.B."/>
            <person name="Zorn A.M."/>
            <person name="Grainger R."/>
            <person name="Grammer T."/>
            <person name="Khokha M.K."/>
            <person name="Richardson P.M."/>
            <person name="Rokhsar D.S."/>
        </authorList>
    </citation>
    <scope>NUCLEOTIDE SEQUENCE [LARGE SCALE GENOMIC DNA]</scope>
    <source>
        <strain evidence="13">Nigerian</strain>
    </source>
</reference>
<keyword evidence="2" id="KW-1003">Cell membrane</keyword>
<comment type="subcellular location">
    <subcellularLocation>
        <location evidence="1">Cell membrane</location>
        <topology evidence="1">Single-pass type I membrane protein</topology>
    </subcellularLocation>
</comment>
<evidence type="ECO:0000256" key="11">
    <source>
        <dbReference type="SAM" id="MobiDB-lite"/>
    </source>
</evidence>
<dbReference type="PANTHER" id="PTHR35670">
    <property type="entry name" value="TRANSMEMBRANE PROTEIN 81"/>
    <property type="match status" value="1"/>
</dbReference>
<dbReference type="Bgee" id="ENSXETG00000035750">
    <property type="expression patterns" value="Expressed in testis and 4 other cell types or tissues"/>
</dbReference>
<dbReference type="InterPro" id="IPR039293">
    <property type="entry name" value="TMEM81"/>
</dbReference>
<keyword evidence="3" id="KW-0812">Transmembrane</keyword>
<proteinExistence type="predicted"/>
<dbReference type="Pfam" id="PF00047">
    <property type="entry name" value="ig"/>
    <property type="match status" value="1"/>
</dbReference>
<keyword evidence="6" id="KW-0472">Membrane</keyword>
<keyword evidence="8" id="KW-0393">Immunoglobulin domain</keyword>
<dbReference type="InterPro" id="IPR013783">
    <property type="entry name" value="Ig-like_fold"/>
</dbReference>
<comment type="function">
    <text evidence="9">Essential fertilization factor required for male fertility. Part of a conserved trimeric sperm complex with the essential fertilization factors IZUMO1 and SPACA6 which bridges sperm and oocyte membranes during fertilization by binding to IZUMO1R/JUNO on the oocyte.</text>
</comment>
<keyword evidence="7" id="KW-1015">Disulfide bond</keyword>
<keyword evidence="4" id="KW-0732">Signal</keyword>
<feature type="region of interest" description="Disordered" evidence="11">
    <location>
        <begin position="202"/>
        <end position="221"/>
    </location>
</feature>
<reference evidence="13" key="2">
    <citation type="submission" date="2020-05" db="UniProtKB">
        <authorList>
            <consortium name="Ensembl"/>
        </authorList>
    </citation>
    <scope>IDENTIFICATION</scope>
</reference>
<name>A0A6I8RPG2_XENTR</name>
<feature type="region of interest" description="Disordered" evidence="11">
    <location>
        <begin position="236"/>
        <end position="282"/>
    </location>
</feature>
<dbReference type="InterPro" id="IPR036179">
    <property type="entry name" value="Ig-like_dom_sf"/>
</dbReference>
<evidence type="ECO:0000259" key="12">
    <source>
        <dbReference type="PROSITE" id="PS50835"/>
    </source>
</evidence>
<dbReference type="InterPro" id="IPR007110">
    <property type="entry name" value="Ig-like_dom"/>
</dbReference>
<accession>A0A6I8RPG2</accession>
<dbReference type="PROSITE" id="PS50092">
    <property type="entry name" value="TSP1"/>
    <property type="match status" value="1"/>
</dbReference>
<dbReference type="SMART" id="SM00409">
    <property type="entry name" value="IG"/>
    <property type="match status" value="1"/>
</dbReference>
<dbReference type="InterPro" id="IPR013151">
    <property type="entry name" value="Immunoglobulin_dom"/>
</dbReference>
<dbReference type="GO" id="GO:0005886">
    <property type="term" value="C:plasma membrane"/>
    <property type="evidence" value="ECO:0007669"/>
    <property type="project" value="UniProtKB-SubCell"/>
</dbReference>
<dbReference type="InParanoid" id="A0A6I8RPG2"/>
<evidence type="ECO:0000256" key="3">
    <source>
        <dbReference type="ARBA" id="ARBA00022692"/>
    </source>
</evidence>
<sequence>YLSVICLSVFYKPDISDVHGVLDRPQLNPYKSTVVVEAGPCSVTCGNGVRMEKRCLVDSNGKTSDCEKVMAPCSLNDLCQMATFQKEPGDTVSLECVKKEEMEQLGDVNVFWKVAKGVITNDANVFYPLKLSNHTITISNLRLRDTGTYRCDVQRKQDGILAKQLYFGVKMNDPKMMDFQFQRYVKNKLFLAGVAELETKAPDIKEKSSESTRPLPVLPLPTAPLPTRQIYGLGGGRWVGSPTRGVRGDPAGGLGDTPGWGHLQGPWKRSPGGPFTPQSDPA</sequence>
<evidence type="ECO:0000256" key="1">
    <source>
        <dbReference type="ARBA" id="ARBA00004251"/>
    </source>
</evidence>